<name>A0ABW2ACY4_9MICO</name>
<accession>A0ABW2ACY4</accession>
<proteinExistence type="predicted"/>
<keyword evidence="1" id="KW-0472">Membrane</keyword>
<reference evidence="3" key="1">
    <citation type="journal article" date="2019" name="Int. J. Syst. Evol. Microbiol.">
        <title>The Global Catalogue of Microorganisms (GCM) 10K type strain sequencing project: providing services to taxonomists for standard genome sequencing and annotation.</title>
        <authorList>
            <consortium name="The Broad Institute Genomics Platform"/>
            <consortium name="The Broad Institute Genome Sequencing Center for Infectious Disease"/>
            <person name="Wu L."/>
            <person name="Ma J."/>
        </authorList>
    </citation>
    <scope>NUCLEOTIDE SEQUENCE [LARGE SCALE GENOMIC DNA]</scope>
    <source>
        <strain evidence="3">CCUG 58127</strain>
    </source>
</reference>
<sequence>MMRFGMDEGVEIMVAMLLLIGALPFLMYLLERHLDEPKEKPLRGQGQN</sequence>
<evidence type="ECO:0000256" key="1">
    <source>
        <dbReference type="SAM" id="Phobius"/>
    </source>
</evidence>
<comment type="caution">
    <text evidence="2">The sequence shown here is derived from an EMBL/GenBank/DDBJ whole genome shotgun (WGS) entry which is preliminary data.</text>
</comment>
<organism evidence="2 3">
    <name type="scientific">Flexivirga alba</name>
    <dbReference type="NCBI Taxonomy" id="702742"/>
    <lineage>
        <taxon>Bacteria</taxon>
        <taxon>Bacillati</taxon>
        <taxon>Actinomycetota</taxon>
        <taxon>Actinomycetes</taxon>
        <taxon>Micrococcales</taxon>
        <taxon>Dermacoccaceae</taxon>
        <taxon>Flexivirga</taxon>
    </lineage>
</organism>
<gene>
    <name evidence="2" type="ORF">ACFQDH_04750</name>
</gene>
<protein>
    <submittedName>
        <fullName evidence="2">Uncharacterized protein</fullName>
    </submittedName>
</protein>
<dbReference type="EMBL" id="JBHSWH010000001">
    <property type="protein sequence ID" value="MFC6704595.1"/>
    <property type="molecule type" value="Genomic_DNA"/>
</dbReference>
<evidence type="ECO:0000313" key="2">
    <source>
        <dbReference type="EMBL" id="MFC6704595.1"/>
    </source>
</evidence>
<evidence type="ECO:0000313" key="3">
    <source>
        <dbReference type="Proteomes" id="UP001596298"/>
    </source>
</evidence>
<feature type="transmembrane region" description="Helical" evidence="1">
    <location>
        <begin position="12"/>
        <end position="30"/>
    </location>
</feature>
<keyword evidence="3" id="KW-1185">Reference proteome</keyword>
<dbReference type="Proteomes" id="UP001596298">
    <property type="component" value="Unassembled WGS sequence"/>
</dbReference>
<keyword evidence="1" id="KW-1133">Transmembrane helix</keyword>
<dbReference type="RefSeq" id="WP_382398970.1">
    <property type="nucleotide sequence ID" value="NZ_JBHSWH010000001.1"/>
</dbReference>
<keyword evidence="1" id="KW-0812">Transmembrane</keyword>